<dbReference type="RefSeq" id="WP_013932441.1">
    <property type="nucleotide sequence ID" value="NC_015707.1"/>
</dbReference>
<dbReference type="KEGG" id="tta:Theth_1147"/>
<dbReference type="Gene3D" id="1.10.150.240">
    <property type="entry name" value="Putative phosphatase, domain 2"/>
    <property type="match status" value="1"/>
</dbReference>
<dbReference type="PATRIC" id="fig|688269.3.peg.1179"/>
<evidence type="ECO:0000313" key="2">
    <source>
        <dbReference type="Proteomes" id="UP000006804"/>
    </source>
</evidence>
<keyword evidence="2" id="KW-1185">Reference proteome</keyword>
<dbReference type="PRINTS" id="PR00413">
    <property type="entry name" value="HADHALOGNASE"/>
</dbReference>
<dbReference type="OrthoDB" id="9794086at2"/>
<dbReference type="InterPro" id="IPR036412">
    <property type="entry name" value="HAD-like_sf"/>
</dbReference>
<dbReference type="EMBL" id="CP002351">
    <property type="protein sequence ID" value="AEH51222.1"/>
    <property type="molecule type" value="Genomic_DNA"/>
</dbReference>
<reference evidence="1 2" key="1">
    <citation type="submission" date="2010-11" db="EMBL/GenBank/DDBJ databases">
        <title>The complete genome of Thermotoga thermarum DSM 5069.</title>
        <authorList>
            <consortium name="US DOE Joint Genome Institute (JGI-PGF)"/>
            <person name="Lucas S."/>
            <person name="Copeland A."/>
            <person name="Lapidus A."/>
            <person name="Bruce D."/>
            <person name="Goodwin L."/>
            <person name="Pitluck S."/>
            <person name="Kyrpides N."/>
            <person name="Mavromatis K."/>
            <person name="Ivanova N."/>
            <person name="Zeytun A."/>
            <person name="Brettin T."/>
            <person name="Detter J.C."/>
            <person name="Tapia R."/>
            <person name="Han C."/>
            <person name="Land M."/>
            <person name="Hauser L."/>
            <person name="Markowitz V."/>
            <person name="Cheng J.-F."/>
            <person name="Hugenholtz P."/>
            <person name="Woyke T."/>
            <person name="Wu D."/>
            <person name="Spring S."/>
            <person name="Schroeder M."/>
            <person name="Brambilla E."/>
            <person name="Klenk H.-P."/>
            <person name="Eisen J.A."/>
        </authorList>
    </citation>
    <scope>NUCLEOTIDE SEQUENCE [LARGE SCALE GENOMIC DNA]</scope>
    <source>
        <strain evidence="1 2">DSM 5069</strain>
    </source>
</reference>
<dbReference type="SFLD" id="SFLDG01129">
    <property type="entry name" value="C1.5:_HAD__Beta-PGM__Phosphata"/>
    <property type="match status" value="1"/>
</dbReference>
<name>F7YTK2_9THEM</name>
<dbReference type="STRING" id="688269.Theth_1147"/>
<dbReference type="Proteomes" id="UP000006804">
    <property type="component" value="Chromosome"/>
</dbReference>
<evidence type="ECO:0000313" key="1">
    <source>
        <dbReference type="EMBL" id="AEH51222.1"/>
    </source>
</evidence>
<dbReference type="NCBIfam" id="TIGR02254">
    <property type="entry name" value="YjjG_YfnB"/>
    <property type="match status" value="1"/>
</dbReference>
<dbReference type="InterPro" id="IPR006439">
    <property type="entry name" value="HAD-SF_hydro_IA"/>
</dbReference>
<gene>
    <name evidence="1" type="ORF">Theth_1147</name>
</gene>
<organism evidence="1 2">
    <name type="scientific">Pseudothermotoga thermarum DSM 5069</name>
    <dbReference type="NCBI Taxonomy" id="688269"/>
    <lineage>
        <taxon>Bacteria</taxon>
        <taxon>Thermotogati</taxon>
        <taxon>Thermotogota</taxon>
        <taxon>Thermotogae</taxon>
        <taxon>Thermotogales</taxon>
        <taxon>Thermotogaceae</taxon>
        <taxon>Pseudothermotoga</taxon>
    </lineage>
</organism>
<dbReference type="PANTHER" id="PTHR47478:SF1">
    <property type="entry name" value="PYRIMIDINE 5'-NUCLEOTIDASE YJJG"/>
    <property type="match status" value="1"/>
</dbReference>
<dbReference type="InterPro" id="IPR011951">
    <property type="entry name" value="HAD-SF_hydro_IA_YjjG/PynA"/>
</dbReference>
<dbReference type="AlphaFoldDB" id="F7YTK2"/>
<dbReference type="Pfam" id="PF13419">
    <property type="entry name" value="HAD_2"/>
    <property type="match status" value="1"/>
</dbReference>
<dbReference type="SFLD" id="SFLDG01135">
    <property type="entry name" value="C1.5.6:_HAD__Beta-PGM__Phospha"/>
    <property type="match status" value="1"/>
</dbReference>
<dbReference type="SUPFAM" id="SSF56784">
    <property type="entry name" value="HAD-like"/>
    <property type="match status" value="1"/>
</dbReference>
<dbReference type="NCBIfam" id="TIGR01549">
    <property type="entry name" value="HAD-SF-IA-v1"/>
    <property type="match status" value="1"/>
</dbReference>
<dbReference type="InterPro" id="IPR023198">
    <property type="entry name" value="PGP-like_dom2"/>
</dbReference>
<dbReference type="InterPro" id="IPR052550">
    <property type="entry name" value="Pyrimidine_5'-ntase_YjjG"/>
</dbReference>
<accession>F7YTK2</accession>
<protein>
    <submittedName>
        <fullName evidence="1">HAD superfamily (Subfamily IA) hydrolase, TIGR02254</fullName>
    </submittedName>
</protein>
<dbReference type="SFLD" id="SFLDS00003">
    <property type="entry name" value="Haloacid_Dehalogenase"/>
    <property type="match status" value="1"/>
</dbReference>
<dbReference type="eggNOG" id="COG0637">
    <property type="taxonomic scope" value="Bacteria"/>
</dbReference>
<dbReference type="HOGENOM" id="CLU_045011_8_1_0"/>
<dbReference type="GO" id="GO:0008253">
    <property type="term" value="F:5'-nucleotidase activity"/>
    <property type="evidence" value="ECO:0007669"/>
    <property type="project" value="InterPro"/>
</dbReference>
<dbReference type="InterPro" id="IPR041492">
    <property type="entry name" value="HAD_2"/>
</dbReference>
<dbReference type="PANTHER" id="PTHR47478">
    <property type="match status" value="1"/>
</dbReference>
<dbReference type="NCBIfam" id="TIGR01509">
    <property type="entry name" value="HAD-SF-IA-v3"/>
    <property type="match status" value="1"/>
</dbReference>
<keyword evidence="1" id="KW-0378">Hydrolase</keyword>
<dbReference type="Gene3D" id="3.40.50.1000">
    <property type="entry name" value="HAD superfamily/HAD-like"/>
    <property type="match status" value="1"/>
</dbReference>
<sequence>MKYEMVYFDLDNTLLDFSRSEKEALTSIFEEKGFDLTDELINQYVLINKKWWQYYAKGLYPKDYIVVARFEEFLNLLGRTDLNTVEIAENYLEKLSNLAYFLPGAEEFLEKLKSKGQRMAILTNGVQAVQEKRCKLLKLERFVEFVLTSEAVGKPKPDPTIFHVASKMSGVSLEKSVYVGDDPVIDFEASKNADVDFILFDPTGACSFSGKTVKNYDELLSLLL</sequence>
<dbReference type="InterPro" id="IPR023214">
    <property type="entry name" value="HAD_sf"/>
</dbReference>
<proteinExistence type="predicted"/>